<comment type="caution">
    <text evidence="1">The sequence shown here is derived from an EMBL/GenBank/DDBJ whole genome shotgun (WGS) entry which is preliminary data.</text>
</comment>
<protein>
    <submittedName>
        <fullName evidence="1">Uncharacterized protein</fullName>
    </submittedName>
</protein>
<proteinExistence type="predicted"/>
<evidence type="ECO:0000313" key="1">
    <source>
        <dbReference type="EMBL" id="KAK3061575.1"/>
    </source>
</evidence>
<keyword evidence="2" id="KW-1185">Reference proteome</keyword>
<gene>
    <name evidence="1" type="ORF">LTS18_005887</name>
</gene>
<dbReference type="EMBL" id="JAWDJW010007753">
    <property type="protein sequence ID" value="KAK3061575.1"/>
    <property type="molecule type" value="Genomic_DNA"/>
</dbReference>
<reference evidence="1" key="1">
    <citation type="submission" date="2024-09" db="EMBL/GenBank/DDBJ databases">
        <title>Black Yeasts Isolated from many extreme environments.</title>
        <authorList>
            <person name="Coleine C."/>
            <person name="Stajich J.E."/>
            <person name="Selbmann L."/>
        </authorList>
    </citation>
    <scope>NUCLEOTIDE SEQUENCE</scope>
    <source>
        <strain evidence="1">CCFEE 5737</strain>
    </source>
</reference>
<accession>A0ACC3D444</accession>
<sequence length="186" mass="21046">MSSTPTASPNPPSPVTGKPMSGAERYNSVLPHQPNINAYGGNTPQTKPQDVGLGDAIRTISFSEYLDARWYQQPCVRQGLLWGIGALFAAGGMGLVLRRPVWTSSSYGVGGFCFGSFAAHEVCKSNMKKERDGMKRAVEIMDRKKLEKEKQKEEMRAARRRAKEEEDARKEAEERRRKERPWWKVW</sequence>
<evidence type="ECO:0000313" key="2">
    <source>
        <dbReference type="Proteomes" id="UP001186974"/>
    </source>
</evidence>
<organism evidence="1 2">
    <name type="scientific">Coniosporium uncinatum</name>
    <dbReference type="NCBI Taxonomy" id="93489"/>
    <lineage>
        <taxon>Eukaryota</taxon>
        <taxon>Fungi</taxon>
        <taxon>Dikarya</taxon>
        <taxon>Ascomycota</taxon>
        <taxon>Pezizomycotina</taxon>
        <taxon>Dothideomycetes</taxon>
        <taxon>Dothideomycetes incertae sedis</taxon>
        <taxon>Coniosporium</taxon>
    </lineage>
</organism>
<name>A0ACC3D444_9PEZI</name>
<dbReference type="Proteomes" id="UP001186974">
    <property type="component" value="Unassembled WGS sequence"/>
</dbReference>